<dbReference type="GO" id="GO:0016740">
    <property type="term" value="F:transferase activity"/>
    <property type="evidence" value="ECO:0007669"/>
    <property type="project" value="UniProtKB-KW"/>
</dbReference>
<accession>A0A845V0Y7</accession>
<sequence>MSLSADSLNRLAAETGFRVEFLEKVDRLLSLLQALFRDPFLENRLALKGGTALNLFHFDLPRLSVDIDLNYIGALDRELMMIERPQVEQRIHAIAARQDLMRTRAPGSHAGSKWRFRYNSVLSGGGTLEVDLNYLYRQPLWPVVRMDSRPLGSLVARGISVLDLHELAGGKLSALFNRTAARDLFDAHYLLKHLSTEPARLRLAFVLYGAMGKRDWRTIDPSDIQPDYEEASRQLFPLLVRQAGSRREDQQKILAKLTEEVQQELRRLLPLSPTEHDFIAEIRDRGKIAPGLLSIPLALADLLPQHPALKWRAQAGLM</sequence>
<dbReference type="EMBL" id="JAAGSC010000041">
    <property type="protein sequence ID" value="NDY96252.1"/>
    <property type="molecule type" value="Genomic_DNA"/>
</dbReference>
<feature type="coiled-coil region" evidence="1">
    <location>
        <begin position="240"/>
        <end position="267"/>
    </location>
</feature>
<dbReference type="Gene3D" id="3.10.450.620">
    <property type="entry name" value="JHP933, nucleotidyltransferase-like core domain"/>
    <property type="match status" value="1"/>
</dbReference>
<dbReference type="Pfam" id="PF08843">
    <property type="entry name" value="AbiEii"/>
    <property type="match status" value="1"/>
</dbReference>
<dbReference type="AlphaFoldDB" id="A0A845V0Y7"/>
<keyword evidence="1" id="KW-0175">Coiled coil</keyword>
<keyword evidence="2" id="KW-0808">Transferase</keyword>
<keyword evidence="3" id="KW-1185">Reference proteome</keyword>
<dbReference type="RefSeq" id="WP_164211619.1">
    <property type="nucleotide sequence ID" value="NZ_JAAGSC010000041.1"/>
</dbReference>
<protein>
    <submittedName>
        <fullName evidence="2">Nucleotidyl transferase AbiEii/AbiGii toxin family protein</fullName>
    </submittedName>
</protein>
<dbReference type="InterPro" id="IPR014942">
    <property type="entry name" value="AbiEii"/>
</dbReference>
<name>A0A845V0Y7_9GAMM</name>
<dbReference type="Proteomes" id="UP000484885">
    <property type="component" value="Unassembled WGS sequence"/>
</dbReference>
<reference evidence="2 3" key="1">
    <citation type="submission" date="2020-02" db="EMBL/GenBank/DDBJ databases">
        <authorList>
            <person name="Zhang X.-Y."/>
        </authorList>
    </citation>
    <scope>NUCLEOTIDE SEQUENCE [LARGE SCALE GENOMIC DNA]</scope>
    <source>
        <strain evidence="2 3">C33</strain>
    </source>
</reference>
<evidence type="ECO:0000256" key="1">
    <source>
        <dbReference type="SAM" id="Coils"/>
    </source>
</evidence>
<comment type="caution">
    <text evidence="2">The sequence shown here is derived from an EMBL/GenBank/DDBJ whole genome shotgun (WGS) entry which is preliminary data.</text>
</comment>
<evidence type="ECO:0000313" key="3">
    <source>
        <dbReference type="Proteomes" id="UP000484885"/>
    </source>
</evidence>
<organism evidence="2 3">
    <name type="scientific">Wenzhouxiangella limi</name>
    <dbReference type="NCBI Taxonomy" id="2707351"/>
    <lineage>
        <taxon>Bacteria</taxon>
        <taxon>Pseudomonadati</taxon>
        <taxon>Pseudomonadota</taxon>
        <taxon>Gammaproteobacteria</taxon>
        <taxon>Chromatiales</taxon>
        <taxon>Wenzhouxiangellaceae</taxon>
        <taxon>Wenzhouxiangella</taxon>
    </lineage>
</organism>
<evidence type="ECO:0000313" key="2">
    <source>
        <dbReference type="EMBL" id="NDY96252.1"/>
    </source>
</evidence>
<gene>
    <name evidence="2" type="ORF">G3I74_10965</name>
</gene>
<proteinExistence type="predicted"/>